<dbReference type="PANTHER" id="PTHR32170">
    <property type="entry name" value="PROTEASOME ACTIVATOR COMPLEX SUBUNIT 4"/>
    <property type="match status" value="1"/>
</dbReference>
<evidence type="ECO:0008006" key="11">
    <source>
        <dbReference type="Google" id="ProtNLM"/>
    </source>
</evidence>
<evidence type="ECO:0000256" key="1">
    <source>
        <dbReference type="ARBA" id="ARBA00005739"/>
    </source>
</evidence>
<keyword evidence="3" id="KW-0227">DNA damage</keyword>
<dbReference type="GO" id="GO:0070628">
    <property type="term" value="F:proteasome binding"/>
    <property type="evidence" value="ECO:0007669"/>
    <property type="project" value="InterPro"/>
</dbReference>
<evidence type="ECO:0000256" key="4">
    <source>
        <dbReference type="ARBA" id="ARBA00023204"/>
    </source>
</evidence>
<dbReference type="InterPro" id="IPR016024">
    <property type="entry name" value="ARM-type_fold"/>
</dbReference>
<accession>A0A4P9ZDS5</accession>
<gene>
    <name evidence="9" type="ORF">METBISCDRAFT_15059</name>
</gene>
<evidence type="ECO:0000256" key="3">
    <source>
        <dbReference type="ARBA" id="ARBA00022763"/>
    </source>
</evidence>
<dbReference type="Pfam" id="PF16547">
    <property type="entry name" value="BLM10_N"/>
    <property type="match status" value="1"/>
</dbReference>
<dbReference type="GO" id="GO:0016504">
    <property type="term" value="F:peptidase activator activity"/>
    <property type="evidence" value="ECO:0007669"/>
    <property type="project" value="InterPro"/>
</dbReference>
<dbReference type="InterPro" id="IPR032372">
    <property type="entry name" value="Blm10_N"/>
</dbReference>
<keyword evidence="10" id="KW-1185">Reference proteome</keyword>
<dbReference type="EMBL" id="ML004449">
    <property type="protein sequence ID" value="RKP30943.1"/>
    <property type="molecule type" value="Genomic_DNA"/>
</dbReference>
<feature type="domain" description="Proteasome activator Blm10 middle HEAT repeats region" evidence="7">
    <location>
        <begin position="507"/>
        <end position="1034"/>
    </location>
</feature>
<evidence type="ECO:0000256" key="5">
    <source>
        <dbReference type="SAM" id="Coils"/>
    </source>
</evidence>
<dbReference type="SUPFAM" id="SSF48371">
    <property type="entry name" value="ARM repeat"/>
    <property type="match status" value="1"/>
</dbReference>
<evidence type="ECO:0000313" key="10">
    <source>
        <dbReference type="Proteomes" id="UP000268321"/>
    </source>
</evidence>
<reference evidence="10" key="1">
    <citation type="journal article" date="2018" name="Nat. Microbiol.">
        <title>Leveraging single-cell genomics to expand the fungal tree of life.</title>
        <authorList>
            <person name="Ahrendt S.R."/>
            <person name="Quandt C.A."/>
            <person name="Ciobanu D."/>
            <person name="Clum A."/>
            <person name="Salamov A."/>
            <person name="Andreopoulos B."/>
            <person name="Cheng J.F."/>
            <person name="Woyke T."/>
            <person name="Pelin A."/>
            <person name="Henrissat B."/>
            <person name="Reynolds N.K."/>
            <person name="Benny G.L."/>
            <person name="Smith M.E."/>
            <person name="James T.Y."/>
            <person name="Grigoriev I.V."/>
        </authorList>
    </citation>
    <scope>NUCLEOTIDE SEQUENCE [LARGE SCALE GENOMIC DNA]</scope>
    <source>
        <strain evidence="10">Baker2002</strain>
    </source>
</reference>
<dbReference type="PANTHER" id="PTHR32170:SF3">
    <property type="entry name" value="PROTEASOME ACTIVATOR COMPLEX SUBUNIT 4"/>
    <property type="match status" value="1"/>
</dbReference>
<keyword evidence="4" id="KW-0234">DNA repair</keyword>
<feature type="domain" description="Proteasome activator Blm10 N-terminal" evidence="8">
    <location>
        <begin position="53"/>
        <end position="129"/>
    </location>
</feature>
<dbReference type="GO" id="GO:0005634">
    <property type="term" value="C:nucleus"/>
    <property type="evidence" value="ECO:0007669"/>
    <property type="project" value="TreeGrafter"/>
</dbReference>
<feature type="coiled-coil region" evidence="5">
    <location>
        <begin position="1403"/>
        <end position="1430"/>
    </location>
</feature>
<dbReference type="Proteomes" id="UP000268321">
    <property type="component" value="Unassembled WGS sequence"/>
</dbReference>
<dbReference type="InterPro" id="IPR021843">
    <property type="entry name" value="PSME4_C"/>
</dbReference>
<organism evidence="9 10">
    <name type="scientific">Metschnikowia bicuspidata</name>
    <dbReference type="NCBI Taxonomy" id="27322"/>
    <lineage>
        <taxon>Eukaryota</taxon>
        <taxon>Fungi</taxon>
        <taxon>Dikarya</taxon>
        <taxon>Ascomycota</taxon>
        <taxon>Saccharomycotina</taxon>
        <taxon>Pichiomycetes</taxon>
        <taxon>Metschnikowiaceae</taxon>
        <taxon>Metschnikowia</taxon>
    </lineage>
</organism>
<keyword evidence="5" id="KW-0175">Coiled coil</keyword>
<dbReference type="InterPro" id="IPR035309">
    <property type="entry name" value="PSME4"/>
</dbReference>
<dbReference type="GO" id="GO:0006281">
    <property type="term" value="P:DNA repair"/>
    <property type="evidence" value="ECO:0007669"/>
    <property type="project" value="UniProtKB-KW"/>
</dbReference>
<evidence type="ECO:0000259" key="7">
    <source>
        <dbReference type="Pfam" id="PF16507"/>
    </source>
</evidence>
<evidence type="ECO:0000259" key="8">
    <source>
        <dbReference type="Pfam" id="PF16547"/>
    </source>
</evidence>
<evidence type="ECO:0000313" key="9">
    <source>
        <dbReference type="EMBL" id="RKP30943.1"/>
    </source>
</evidence>
<dbReference type="OrthoDB" id="17907at2759"/>
<comment type="similarity">
    <text evidence="1">Belongs to the BLM10 family.</text>
</comment>
<dbReference type="GO" id="GO:0005829">
    <property type="term" value="C:cytosol"/>
    <property type="evidence" value="ECO:0007669"/>
    <property type="project" value="TreeGrafter"/>
</dbReference>
<evidence type="ECO:0000259" key="6">
    <source>
        <dbReference type="Pfam" id="PF11919"/>
    </source>
</evidence>
<sequence>MSLGHRSSTLAPAPQRPYKTATSLFSVEELRSVTPNTARDFVLRRRPSYGTLAASREACYNLDFPDDKDELARLQLDPESRFYARPRPRSLNLPEMLPYATETPRERARFLAHIVAHLYIAVKTLDILGVLAVSSKDLAALRDFSGLSDVDVALETNMFELGDSGAVLGAETADYDDTDDTDEPCGVNDDAEVNYADSDASDSDTDDADGLEAYDIMETGESATQHRKSPKSASGVGVRVWTQELLVWLKMKYDMPVSLRISLAKVYYAIACSRGQILNPKAFIKMFEVLTKNPGFLRRQGLTLPWEPLYDEVSVHFPLADSTKEPLESKDMAQLIRLAERASAFFEPAALPVLFRKLGAQFSILNAAVVLWAMRLLPQTFSDDSGTGKNDPLDMRYYIAPLFYIWCKLSKSGGVDTHLPTELGRAAMCYLTHLDGKAESVGMSKFGVFSEDQFVYLINTLLNSLSINPGKFALMKTKFFHGYASAVVFSMNGARALEPGGILFLIQNLINAIESFVHPSNTGEWSKPILKLTLSLVYQFLKRYNMEREKDGELCRLHESVRLSDEVVHQFVRSMLGIVRTGLQSKNTSVMEQYLVALEFLAHLDREQTLSCVLPDIYESLDGVISTHRVVTAMRCMEQLVRYVAGTVWFRVHLPRILSLLLPGIDLNDLGKTTHALNIFAAAANYVPYADLTTGDGDPRLAMDFTNSHLEHLQQQRVARSDAPFCVDADLEAQAVRSSSASFKFLIRSFAARVFTLLENIPDPSKSTGAEKELCESLPKLVLMMFEAMSDDIFATFRAELETFVLDTVIHSVADEVAEIFGGVVKRDPAYFLQIAPVFIARIREEITENGAGKGRSGSEVIPRDQALFWYVTILNEAVGNAGELIVDMGDALTALSLFLMDNVKGRVAFSTTHLLNQMLQGATEIRLRESRLISPHYLAHLPLDERCWGAFQFDEYRFSRENLTFAWYVPTAREVDFAVKTFKTHVTLALLNILRVLRAAQDADNKHIFDFSDELRPAILYLGFGLSGIAFLLDPSFDDDIPKLRDRAAEPLQNRLRLLQQIRDMRLKKWRRDDLAPDAVPANLDQIVRDIELFDAAGSEALLAQHSPQHAAVDAVNPAITFRDRKLYTSRYFFGDDIETRRANDTYLEVHRLRHLVGQSLHYICSFMIAHHADDIKVFKHLLYALNVWVNDVGKERNLDHCHARIPYSYDNELQQINRVRKPFLRITFGSRVESYHLFRTSLHAALRTMSALDRLLIQDVTCLACSTYVTVCEPAQSTLLDVLKRVNGAYGVVVRHALTLLARALHDNNHRRVESALRLFDLKKIGLRLSADYLLLNRFMQLLQACLAVDDEEVADVAHALYKDLCSTVSYPRMCCVLEHSLVDQIRPPDEHIDLEIRAVVVAKEKKRRLYVDELERLQRAVAAHEAANGHWKTSFYNLMFLIELQAEYEQPTSDAVFALVSRAVTAHHPLIAKLALKGVTKLLNKVRTLAVNDYCVANAYNVHHRTRGQTVVDTRPRDGVSYAVRWAEQVASARPDYFWDNKLHCGWLFWDDSMVVVDARDDERMLLQDGDARVVDAFAAAIDKPWFVRVVRLWIDDNDALAALHGADVSFTAALVMLMHEDRLPNLSFADLLDVVRLVYDADDKSCHIVVCELVSGILAALRCTRREWADARDAFLRDFLPRLLAHDITPETRHVWNILFWYVPAHADCRRYPVLQDTLLALPVCDQSDLAVAEATVLMYLRAMASAVLWGLPNAEAIVDVCFRHFGSRYQAVRDQAGLLLAVVSFTYYGDSYGDADAFVAACHDPVAMRVRCTNDAFFARLADAFAAIDMLHGAVRDLPAQEILHSEYFYCATAMLSYLAQALNTSIAVQLQGMVAAQIVPFLLQLVGMKEVCLLGAVQLHEVLKQVSQIAFEANALERVIGMFEYYCKQDLMLTQSLAMGEFVEVVYFKNLFTLTCAQRRRILAIVSSMFYHKSVEIREALAVTFSGLIHATPPSEIEAVIDLFRRTLSAELDRVRRAYRDTGLRNISQADTVVLHGATLGLGALVHAFSLTSPPPAWIPRILTILSSKASGIPGLVGKAAKETLERFKKTRQDTWHIDSRVFSEAQMEALEGVLWKSYFI</sequence>
<proteinExistence type="inferred from homology"/>
<evidence type="ECO:0000256" key="2">
    <source>
        <dbReference type="ARBA" id="ARBA00022737"/>
    </source>
</evidence>
<feature type="domain" description="Proteasome activator complex subunit 4 C-terminal" evidence="6">
    <location>
        <begin position="2041"/>
        <end position="2127"/>
    </location>
</feature>
<dbReference type="Gene3D" id="1.10.287.2210">
    <property type="match status" value="1"/>
</dbReference>
<protein>
    <recommendedName>
        <fullName evidence="11">Proteasome activator complex subunit 4 C-terminal domain-containing protein</fullName>
    </recommendedName>
</protein>
<name>A0A4P9ZDS5_9ASCO</name>
<keyword evidence="2" id="KW-0677">Repeat</keyword>
<dbReference type="Pfam" id="PF11919">
    <property type="entry name" value="PSME4_C"/>
    <property type="match status" value="1"/>
</dbReference>
<dbReference type="InterPro" id="IPR032430">
    <property type="entry name" value="Blm10_mid"/>
</dbReference>
<dbReference type="Pfam" id="PF16507">
    <property type="entry name" value="HEAT_PSME4_mid"/>
    <property type="match status" value="1"/>
</dbReference>
<dbReference type="GO" id="GO:0010499">
    <property type="term" value="P:proteasomal ubiquitin-independent protein catabolic process"/>
    <property type="evidence" value="ECO:0007669"/>
    <property type="project" value="TreeGrafter"/>
</dbReference>